<sequence>MSSETAGWYGKKVRHHDGREGAIAGEYQGFLHVALKIECTDGSEAHVQLNANGRDTGESGWQWWCSNFSDGACWLPLGDHEDSGAKQ</sequence>
<accession>A0ABT3DV02</accession>
<evidence type="ECO:0000313" key="2">
    <source>
        <dbReference type="Proteomes" id="UP001320843"/>
    </source>
</evidence>
<proteinExistence type="predicted"/>
<organism evidence="1 2">
    <name type="scientific">Xanthomonas sacchari</name>
    <dbReference type="NCBI Taxonomy" id="56458"/>
    <lineage>
        <taxon>Bacteria</taxon>
        <taxon>Pseudomonadati</taxon>
        <taxon>Pseudomonadota</taxon>
        <taxon>Gammaproteobacteria</taxon>
        <taxon>Lysobacterales</taxon>
        <taxon>Lysobacteraceae</taxon>
        <taxon>Xanthomonas</taxon>
    </lineage>
</organism>
<gene>
    <name evidence="1" type="ORF">NB700_001889</name>
</gene>
<dbReference type="RefSeq" id="WP_267122745.1">
    <property type="nucleotide sequence ID" value="NZ_JANFWR010000010.1"/>
</dbReference>
<reference evidence="1 2" key="1">
    <citation type="submission" date="2022-06" db="EMBL/GenBank/DDBJ databases">
        <title>Dynamics of rice microbiomes reveals core vertical transmitted seed endophytes.</title>
        <authorList>
            <person name="Liao K."/>
            <person name="Zhang X."/>
        </authorList>
    </citation>
    <scope>NUCLEOTIDE SEQUENCE [LARGE SCALE GENOMIC DNA]</scope>
    <source>
        <strain evidence="1 2">YT10-10-1</strain>
    </source>
</reference>
<name>A0ABT3DV02_9XANT</name>
<comment type="caution">
    <text evidence="1">The sequence shown here is derived from an EMBL/GenBank/DDBJ whole genome shotgun (WGS) entry which is preliminary data.</text>
</comment>
<protein>
    <submittedName>
        <fullName evidence="1">Uncharacterized protein</fullName>
    </submittedName>
</protein>
<evidence type="ECO:0000313" key="1">
    <source>
        <dbReference type="EMBL" id="MCW0399333.1"/>
    </source>
</evidence>
<keyword evidence="2" id="KW-1185">Reference proteome</keyword>
<dbReference type="Proteomes" id="UP001320843">
    <property type="component" value="Unassembled WGS sequence"/>
</dbReference>
<dbReference type="EMBL" id="JANFWR010000010">
    <property type="protein sequence ID" value="MCW0399333.1"/>
    <property type="molecule type" value="Genomic_DNA"/>
</dbReference>